<dbReference type="AlphaFoldDB" id="A0A292YQZ1"/>
<dbReference type="InterPro" id="IPR054688">
    <property type="entry name" value="CD1247_N"/>
</dbReference>
<sequence length="141" mass="16194">MQNLKERVAYVQGLANGLKVSGNTPEGRILQEVMDLLEDVVRALDRVHVSQADLEEYVAAIDEDLTDLENDYYEEYDEYVDNDLSDMDEDDELEYFEMECPNCHETVFVDSDVYEDDEVVEVLCPECHEAILVNDDTPVTT</sequence>
<dbReference type="EMBL" id="BDUF01000068">
    <property type="protein sequence ID" value="GAX90900.1"/>
    <property type="molecule type" value="Genomic_DNA"/>
</dbReference>
<proteinExistence type="predicted"/>
<dbReference type="Proteomes" id="UP000217785">
    <property type="component" value="Unassembled WGS sequence"/>
</dbReference>
<dbReference type="NCBIfam" id="NF045650">
    <property type="entry name" value="CD1247_Nterm"/>
    <property type="match status" value="1"/>
</dbReference>
<evidence type="ECO:0008006" key="3">
    <source>
        <dbReference type="Google" id="ProtNLM"/>
    </source>
</evidence>
<evidence type="ECO:0000313" key="2">
    <source>
        <dbReference type="Proteomes" id="UP000217785"/>
    </source>
</evidence>
<accession>A0A292YQZ1</accession>
<evidence type="ECO:0000313" key="1">
    <source>
        <dbReference type="EMBL" id="GAX90900.1"/>
    </source>
</evidence>
<protein>
    <recommendedName>
        <fullName evidence="3">AraC family transcriptional regulator</fullName>
    </recommendedName>
</protein>
<dbReference type="OrthoDB" id="2381377at2"/>
<gene>
    <name evidence="1" type="ORF">EFBL_2542</name>
</gene>
<name>A0A292YQZ1_9BACL</name>
<comment type="caution">
    <text evidence="1">The sequence shown here is derived from an EMBL/GenBank/DDBJ whole genome shotgun (WGS) entry which is preliminary data.</text>
</comment>
<organism evidence="1 2">
    <name type="scientific">Effusibacillus lacus</name>
    <dbReference type="NCBI Taxonomy" id="1348429"/>
    <lineage>
        <taxon>Bacteria</taxon>
        <taxon>Bacillati</taxon>
        <taxon>Bacillota</taxon>
        <taxon>Bacilli</taxon>
        <taxon>Bacillales</taxon>
        <taxon>Alicyclobacillaceae</taxon>
        <taxon>Effusibacillus</taxon>
    </lineage>
</organism>
<dbReference type="RefSeq" id="WP_096182624.1">
    <property type="nucleotide sequence ID" value="NZ_BDUF01000068.1"/>
</dbReference>
<keyword evidence="2" id="KW-1185">Reference proteome</keyword>
<reference evidence="2" key="1">
    <citation type="submission" date="2017-07" db="EMBL/GenBank/DDBJ databases">
        <title>Draft genome sequence of Effusibacillus lacus strain skLN1.</title>
        <authorList>
            <person name="Watanabe M."/>
            <person name="Kojima H."/>
            <person name="Fukui M."/>
        </authorList>
    </citation>
    <scope>NUCLEOTIDE SEQUENCE [LARGE SCALE GENOMIC DNA]</scope>
    <source>
        <strain evidence="2">skLN1</strain>
    </source>
</reference>